<keyword evidence="2" id="KW-0812">Transmembrane</keyword>
<keyword evidence="5" id="KW-1185">Reference proteome</keyword>
<dbReference type="CDD" id="cd03396">
    <property type="entry name" value="PAP2_like_6"/>
    <property type="match status" value="1"/>
</dbReference>
<feature type="transmembrane region" description="Helical" evidence="2">
    <location>
        <begin position="18"/>
        <end position="37"/>
    </location>
</feature>
<feature type="transmembrane region" description="Helical" evidence="2">
    <location>
        <begin position="73"/>
        <end position="95"/>
    </location>
</feature>
<dbReference type="SUPFAM" id="SSF48317">
    <property type="entry name" value="Acid phosphatase/Vanadium-dependent haloperoxidase"/>
    <property type="match status" value="1"/>
</dbReference>
<proteinExistence type="predicted"/>
<sequence length="268" mass="28678">MPVYAIPDIRQRLLSNKAGVGIAMALGMAALLIFALGRHTDIDLLLADTMYDRAAGVFPWREAWLAATFNHRILKLALTVLAGCIIAAAIVDGFWPQAPFERPLARLRLRIVAWSAVLVPLATSLLKQSSDAHCPWDLARYGGVQPYTRLFEALPAGALPGHCLPAGHASSALWLVSLVVLWLPGQPGKAWRGAGAALAVGCAVGWMQQLRGAHFLTHTLWSAWIACAIVAALVLLLQPSGGTRLRVPAGTRRRAPAPRTGRHPAAPS</sequence>
<evidence type="ECO:0000313" key="5">
    <source>
        <dbReference type="Proteomes" id="UP000198639"/>
    </source>
</evidence>
<dbReference type="OrthoDB" id="7348799at2"/>
<keyword evidence="2" id="KW-1133">Transmembrane helix</keyword>
<dbReference type="InterPro" id="IPR000326">
    <property type="entry name" value="PAP2/HPO"/>
</dbReference>
<dbReference type="InterPro" id="IPR036938">
    <property type="entry name" value="PAP2/HPO_sf"/>
</dbReference>
<evidence type="ECO:0000256" key="1">
    <source>
        <dbReference type="SAM" id="MobiDB-lite"/>
    </source>
</evidence>
<gene>
    <name evidence="4" type="ORF">SAMN05216204_104239</name>
</gene>
<dbReference type="EMBL" id="FOLD01000004">
    <property type="protein sequence ID" value="SFC22741.1"/>
    <property type="molecule type" value="Genomic_DNA"/>
</dbReference>
<reference evidence="5" key="1">
    <citation type="submission" date="2016-10" db="EMBL/GenBank/DDBJ databases">
        <authorList>
            <person name="Varghese N."/>
            <person name="Submissions S."/>
        </authorList>
    </citation>
    <scope>NUCLEOTIDE SEQUENCE [LARGE SCALE GENOMIC DNA]</scope>
    <source>
        <strain evidence="5">CGMCC 1.12041</strain>
    </source>
</reference>
<name>A0A1I1HFX7_9BURK</name>
<dbReference type="STRING" id="1164594.SAMN05216204_104239"/>
<organism evidence="4 5">
    <name type="scientific">Massilia yuzhufengensis</name>
    <dbReference type="NCBI Taxonomy" id="1164594"/>
    <lineage>
        <taxon>Bacteria</taxon>
        <taxon>Pseudomonadati</taxon>
        <taxon>Pseudomonadota</taxon>
        <taxon>Betaproteobacteria</taxon>
        <taxon>Burkholderiales</taxon>
        <taxon>Oxalobacteraceae</taxon>
        <taxon>Telluria group</taxon>
        <taxon>Massilia</taxon>
    </lineage>
</organism>
<evidence type="ECO:0000259" key="3">
    <source>
        <dbReference type="Pfam" id="PF01569"/>
    </source>
</evidence>
<feature type="transmembrane region" description="Helical" evidence="2">
    <location>
        <begin position="219"/>
        <end position="237"/>
    </location>
</feature>
<feature type="domain" description="Phosphatidic acid phosphatase type 2/haloperoxidase" evidence="3">
    <location>
        <begin position="110"/>
        <end position="237"/>
    </location>
</feature>
<dbReference type="AlphaFoldDB" id="A0A1I1HFX7"/>
<keyword evidence="2" id="KW-0472">Membrane</keyword>
<accession>A0A1I1HFX7</accession>
<dbReference type="Pfam" id="PF01569">
    <property type="entry name" value="PAP2"/>
    <property type="match status" value="1"/>
</dbReference>
<feature type="transmembrane region" description="Helical" evidence="2">
    <location>
        <begin position="107"/>
        <end position="126"/>
    </location>
</feature>
<feature type="region of interest" description="Disordered" evidence="1">
    <location>
        <begin position="247"/>
        <end position="268"/>
    </location>
</feature>
<evidence type="ECO:0000256" key="2">
    <source>
        <dbReference type="SAM" id="Phobius"/>
    </source>
</evidence>
<feature type="compositionally biased region" description="Basic residues" evidence="1">
    <location>
        <begin position="251"/>
        <end position="262"/>
    </location>
</feature>
<evidence type="ECO:0000313" key="4">
    <source>
        <dbReference type="EMBL" id="SFC22741.1"/>
    </source>
</evidence>
<dbReference type="Proteomes" id="UP000198639">
    <property type="component" value="Unassembled WGS sequence"/>
</dbReference>
<protein>
    <submittedName>
        <fullName evidence="4">Membrane-associated enzyme, PAP2 (Acid phosphatase) superfamily</fullName>
    </submittedName>
</protein>